<keyword evidence="2" id="KW-1185">Reference proteome</keyword>
<evidence type="ECO:0000313" key="1">
    <source>
        <dbReference type="EMBL" id="PKR57196.1"/>
    </source>
</evidence>
<sequence>MAHQISGNAPFDAANDPFTKRMPFGALMSRIEKYFENKRKRKNHTDLMSNLSHADLADLGLQRKFNGTTWYLDRI</sequence>
<proteinExistence type="predicted"/>
<evidence type="ECO:0008006" key="3">
    <source>
        <dbReference type="Google" id="ProtNLM"/>
    </source>
</evidence>
<organism evidence="1 2">
    <name type="scientific">Thalassospira lohafexi</name>
    <dbReference type="NCBI Taxonomy" id="744227"/>
    <lineage>
        <taxon>Bacteria</taxon>
        <taxon>Pseudomonadati</taxon>
        <taxon>Pseudomonadota</taxon>
        <taxon>Alphaproteobacteria</taxon>
        <taxon>Rhodospirillales</taxon>
        <taxon>Thalassospiraceae</taxon>
        <taxon>Thalassospira</taxon>
    </lineage>
</organism>
<reference evidence="1 2" key="1">
    <citation type="submission" date="2017-09" db="EMBL/GenBank/DDBJ databases">
        <title>Biodiversity and function of Thalassospira species in the particle-attached aromatic-hydrocarbon-degrading consortia from the surface seawater of the China South Sea.</title>
        <authorList>
            <person name="Dong C."/>
            <person name="Lai Q."/>
            <person name="Shao Z."/>
        </authorList>
    </citation>
    <scope>NUCLEOTIDE SEQUENCE [LARGE SCALE GENOMIC DNA]</scope>
    <source>
        <strain evidence="1 2">139Z-12</strain>
    </source>
</reference>
<accession>A0A2N3L362</accession>
<gene>
    <name evidence="1" type="ORF">COO92_17685</name>
</gene>
<dbReference type="AlphaFoldDB" id="A0A2N3L362"/>
<comment type="caution">
    <text evidence="1">The sequence shown here is derived from an EMBL/GenBank/DDBJ whole genome shotgun (WGS) entry which is preliminary data.</text>
</comment>
<evidence type="ECO:0000313" key="2">
    <source>
        <dbReference type="Proteomes" id="UP000233332"/>
    </source>
</evidence>
<protein>
    <recommendedName>
        <fullName evidence="3">DUF1127 domain-containing protein</fullName>
    </recommendedName>
</protein>
<dbReference type="Proteomes" id="UP000233332">
    <property type="component" value="Unassembled WGS sequence"/>
</dbReference>
<name>A0A2N3L362_9PROT</name>
<dbReference type="RefSeq" id="WP_101304309.1">
    <property type="nucleotide sequence ID" value="NZ_NXGX01000007.1"/>
</dbReference>
<dbReference type="EMBL" id="NXGX01000007">
    <property type="protein sequence ID" value="PKR57196.1"/>
    <property type="molecule type" value="Genomic_DNA"/>
</dbReference>